<dbReference type="Gene3D" id="2.60.40.150">
    <property type="entry name" value="C2 domain"/>
    <property type="match status" value="1"/>
</dbReference>
<feature type="compositionally biased region" description="Low complexity" evidence="3">
    <location>
        <begin position="369"/>
        <end position="391"/>
    </location>
</feature>
<dbReference type="Proteomes" id="UP000822688">
    <property type="component" value="Chromosome 6"/>
</dbReference>
<keyword evidence="2" id="KW-0106">Calcium</keyword>
<dbReference type="GO" id="GO:0046872">
    <property type="term" value="F:metal ion binding"/>
    <property type="evidence" value="ECO:0007669"/>
    <property type="project" value="UniProtKB-KW"/>
</dbReference>
<dbReference type="PROSITE" id="PS50004">
    <property type="entry name" value="C2"/>
    <property type="match status" value="1"/>
</dbReference>
<dbReference type="PANTHER" id="PTHR46502">
    <property type="entry name" value="C2 DOMAIN-CONTAINING"/>
    <property type="match status" value="1"/>
</dbReference>
<feature type="domain" description="C2" evidence="4">
    <location>
        <begin position="1"/>
        <end position="104"/>
    </location>
</feature>
<dbReference type="SMART" id="SM00239">
    <property type="entry name" value="C2"/>
    <property type="match status" value="1"/>
</dbReference>
<feature type="region of interest" description="Disordered" evidence="3">
    <location>
        <begin position="126"/>
        <end position="285"/>
    </location>
</feature>
<evidence type="ECO:0000256" key="2">
    <source>
        <dbReference type="ARBA" id="ARBA00022837"/>
    </source>
</evidence>
<feature type="compositionally biased region" description="Gly residues" evidence="3">
    <location>
        <begin position="413"/>
        <end position="428"/>
    </location>
</feature>
<protein>
    <recommendedName>
        <fullName evidence="4">C2 domain-containing protein</fullName>
    </recommendedName>
</protein>
<dbReference type="InterPro" id="IPR000008">
    <property type="entry name" value="C2_dom"/>
</dbReference>
<feature type="compositionally biased region" description="Low complexity" evidence="3">
    <location>
        <begin position="432"/>
        <end position="457"/>
    </location>
</feature>
<dbReference type="AlphaFoldDB" id="A0A8T0HBW8"/>
<evidence type="ECO:0000313" key="6">
    <source>
        <dbReference type="Proteomes" id="UP000822688"/>
    </source>
</evidence>
<evidence type="ECO:0000259" key="4">
    <source>
        <dbReference type="PROSITE" id="PS50004"/>
    </source>
</evidence>
<sequence length="457" mass="47999">MPHGKLDVYVEGAVGIKDTSLLGKGSPYCRLTMGTQVCNSLPVEEGGTHPYFNTQFEFSVDRSTQHLMVAIYSKKILTDDDLCGHCTIYFKDAFYHSHVVPVTEYALTRPSGRPGGYIRLSLTFRAQPRPPAPAPGAYGPPQPRPAAPYRQPRPPGPPPGSYAPPQAPHHPAGPPRQPRPPQARPSQAPYPPQGEYPPQQPQYAEPRRMDEQSSESSSQSSDSDGEDIGPPGPYQPQPQMQYAARGRGRVGPPPGRGGPRPRPPGPYMNQPVRGPAPPPQQPAVNNIMGSMLQNLGGMIVGAAVGSMLGSDGDGSDWGGGDDVSVDGSFGYVETASYGTLEDGYCEESAAVVESYESYESYEERDVYEESSSTDAAAGAPGGAYQPVGYAPAPGPGARGRGRAGPPGVARGRGPPGARGGPPGRGRGPPGRAPMRGRGPIARGGPPPMRGRGPPAGY</sequence>
<dbReference type="Pfam" id="PF00168">
    <property type="entry name" value="C2"/>
    <property type="match status" value="1"/>
</dbReference>
<dbReference type="PANTHER" id="PTHR46502:SF2">
    <property type="entry name" value="16 KDA PHLOEM PROTEIN 2"/>
    <property type="match status" value="1"/>
</dbReference>
<feature type="compositionally biased region" description="Acidic residues" evidence="3">
    <location>
        <begin position="359"/>
        <end position="368"/>
    </location>
</feature>
<gene>
    <name evidence="5" type="ORF">KC19_6G078700</name>
</gene>
<organism evidence="5 6">
    <name type="scientific">Ceratodon purpureus</name>
    <name type="common">Fire moss</name>
    <name type="synonym">Dicranum purpureum</name>
    <dbReference type="NCBI Taxonomy" id="3225"/>
    <lineage>
        <taxon>Eukaryota</taxon>
        <taxon>Viridiplantae</taxon>
        <taxon>Streptophyta</taxon>
        <taxon>Embryophyta</taxon>
        <taxon>Bryophyta</taxon>
        <taxon>Bryophytina</taxon>
        <taxon>Bryopsida</taxon>
        <taxon>Dicranidae</taxon>
        <taxon>Pseudoditrichales</taxon>
        <taxon>Ditrichaceae</taxon>
        <taxon>Ceratodon</taxon>
    </lineage>
</organism>
<dbReference type="InterPro" id="IPR035892">
    <property type="entry name" value="C2_domain_sf"/>
</dbReference>
<keyword evidence="1" id="KW-0479">Metal-binding</keyword>
<feature type="region of interest" description="Disordered" evidence="3">
    <location>
        <begin position="356"/>
        <end position="457"/>
    </location>
</feature>
<feature type="compositionally biased region" description="Pro residues" evidence="3">
    <location>
        <begin position="128"/>
        <end position="200"/>
    </location>
</feature>
<dbReference type="EMBL" id="CM026427">
    <property type="protein sequence ID" value="KAG0569271.1"/>
    <property type="molecule type" value="Genomic_DNA"/>
</dbReference>
<dbReference type="SUPFAM" id="SSF49562">
    <property type="entry name" value="C2 domain (Calcium/lipid-binding domain, CaLB)"/>
    <property type="match status" value="1"/>
</dbReference>
<name>A0A8T0HBW8_CERPU</name>
<keyword evidence="6" id="KW-1185">Reference proteome</keyword>
<proteinExistence type="predicted"/>
<accession>A0A8T0HBW8</accession>
<feature type="compositionally biased region" description="Pro residues" evidence="3">
    <location>
        <begin position="251"/>
        <end position="266"/>
    </location>
</feature>
<evidence type="ECO:0000256" key="1">
    <source>
        <dbReference type="ARBA" id="ARBA00022723"/>
    </source>
</evidence>
<comment type="caution">
    <text evidence="5">The sequence shown here is derived from an EMBL/GenBank/DDBJ whole genome shotgun (WGS) entry which is preliminary data.</text>
</comment>
<evidence type="ECO:0000256" key="3">
    <source>
        <dbReference type="SAM" id="MobiDB-lite"/>
    </source>
</evidence>
<evidence type="ECO:0000313" key="5">
    <source>
        <dbReference type="EMBL" id="KAG0569271.1"/>
    </source>
</evidence>
<reference evidence="5 6" key="1">
    <citation type="submission" date="2020-06" db="EMBL/GenBank/DDBJ databases">
        <title>WGS assembly of Ceratodon purpureus strain R40.</title>
        <authorList>
            <person name="Carey S.B."/>
            <person name="Jenkins J."/>
            <person name="Shu S."/>
            <person name="Lovell J.T."/>
            <person name="Sreedasyam A."/>
            <person name="Maumus F."/>
            <person name="Tiley G.P."/>
            <person name="Fernandez-Pozo N."/>
            <person name="Barry K."/>
            <person name="Chen C."/>
            <person name="Wang M."/>
            <person name="Lipzen A."/>
            <person name="Daum C."/>
            <person name="Saski C.A."/>
            <person name="Payton A.C."/>
            <person name="Mcbreen J.C."/>
            <person name="Conrad R.E."/>
            <person name="Kollar L.M."/>
            <person name="Olsson S."/>
            <person name="Huttunen S."/>
            <person name="Landis J.B."/>
            <person name="Wickett N.J."/>
            <person name="Johnson M.G."/>
            <person name="Rensing S.A."/>
            <person name="Grimwood J."/>
            <person name="Schmutz J."/>
            <person name="Mcdaniel S.F."/>
        </authorList>
    </citation>
    <scope>NUCLEOTIDE SEQUENCE [LARGE SCALE GENOMIC DNA]</scope>
    <source>
        <strain evidence="5 6">R40</strain>
    </source>
</reference>